<comment type="caution">
    <text evidence="1">The sequence shown here is derived from an EMBL/GenBank/DDBJ whole genome shotgun (WGS) entry which is preliminary data.</text>
</comment>
<organism evidence="1 2">
    <name type="scientific">Xenorhabdus cabanillasii JM26</name>
    <dbReference type="NCBI Taxonomy" id="1427517"/>
    <lineage>
        <taxon>Bacteria</taxon>
        <taxon>Pseudomonadati</taxon>
        <taxon>Pseudomonadota</taxon>
        <taxon>Gammaproteobacteria</taxon>
        <taxon>Enterobacterales</taxon>
        <taxon>Morganellaceae</taxon>
        <taxon>Xenorhabdus</taxon>
    </lineage>
</organism>
<evidence type="ECO:0000313" key="2">
    <source>
        <dbReference type="Proteomes" id="UP000019197"/>
    </source>
</evidence>
<dbReference type="EMBL" id="CBXE010000228">
    <property type="protein sequence ID" value="CDL86336.1"/>
    <property type="molecule type" value="Genomic_DNA"/>
</dbReference>
<dbReference type="AlphaFoldDB" id="W1J8Z0"/>
<accession>W1J8Z0</accession>
<reference evidence="1 2" key="1">
    <citation type="submission" date="2013-11" db="EMBL/GenBank/DDBJ databases">
        <title>Draft genome sequence and annotation of the entomopathogenic bacterium, Xenorhabdus cabanillasi strain JM26.</title>
        <authorList>
            <person name="Gualtieri M."/>
            <person name="Ogier J.C."/>
            <person name="Pages S."/>
            <person name="Givaudan A."/>
            <person name="Gaudriault S."/>
        </authorList>
    </citation>
    <scope>NUCLEOTIDE SEQUENCE [LARGE SCALE GENOMIC DNA]</scope>
    <source>
        <strain evidence="1 2">JM26</strain>
    </source>
</reference>
<name>W1J8Z0_9GAMM</name>
<protein>
    <submittedName>
        <fullName evidence="1">Uncharacterized protein</fullName>
    </submittedName>
</protein>
<gene>
    <name evidence="1" type="ORF">XCR1_3030006</name>
</gene>
<proteinExistence type="predicted"/>
<dbReference type="Proteomes" id="UP000019197">
    <property type="component" value="Unassembled WGS sequence"/>
</dbReference>
<evidence type="ECO:0000313" key="1">
    <source>
        <dbReference type="EMBL" id="CDL86336.1"/>
    </source>
</evidence>
<sequence>MISQTPLIIMSSSFRAKVVKIWIMRTDLSAAQGAIRLTEVAVKHGFIRRDKPVLGTTLTSWTMGTVETPLWAAKAALLMLLESEWMPSSDEEWAGFATIFLTMSKSTELADLLILLPQRVASHAAVTGWLCAAIEEMERFNVVKRYEKKLGKLA</sequence>